<keyword evidence="8" id="KW-0498">Mitosis</keyword>
<reference evidence="14" key="2">
    <citation type="submission" date="2025-09" db="UniProtKB">
        <authorList>
            <consortium name="Ensembl"/>
        </authorList>
    </citation>
    <scope>IDENTIFICATION</scope>
</reference>
<feature type="region of interest" description="Disordered" evidence="13">
    <location>
        <begin position="348"/>
        <end position="380"/>
    </location>
</feature>
<keyword evidence="12" id="KW-0137">Centromere</keyword>
<evidence type="ECO:0000313" key="14">
    <source>
        <dbReference type="Ensembl" id="ENSMALP00000023264.1"/>
    </source>
</evidence>
<dbReference type="AlphaFoldDB" id="A0A3Q3JTD7"/>
<keyword evidence="7" id="KW-0493">Microtubule</keyword>
<dbReference type="PANTHER" id="PTHR48118:SF1">
    <property type="entry name" value="SPINDLE AND KINETOCHORE-ASSOCIATED PROTEIN 3"/>
    <property type="match status" value="1"/>
</dbReference>
<feature type="compositionally biased region" description="Basic and acidic residues" evidence="13">
    <location>
        <begin position="348"/>
        <end position="362"/>
    </location>
</feature>
<dbReference type="GO" id="GO:0000278">
    <property type="term" value="P:mitotic cell cycle"/>
    <property type="evidence" value="ECO:0007669"/>
    <property type="project" value="TreeGrafter"/>
</dbReference>
<evidence type="ECO:0000256" key="10">
    <source>
        <dbReference type="ARBA" id="ARBA00023212"/>
    </source>
</evidence>
<evidence type="ECO:0000256" key="8">
    <source>
        <dbReference type="ARBA" id="ARBA00022776"/>
    </source>
</evidence>
<dbReference type="PANTHER" id="PTHR48118">
    <property type="entry name" value="SPINDLE AND KINETOCHORE-ASSOCIATED PROTEIN 3"/>
    <property type="match status" value="1"/>
</dbReference>
<dbReference type="InterPro" id="IPR033341">
    <property type="entry name" value="SKA3"/>
</dbReference>
<protein>
    <submittedName>
        <fullName evidence="14">Uncharacterized protein</fullName>
    </submittedName>
</protein>
<feature type="compositionally biased region" description="Polar residues" evidence="13">
    <location>
        <begin position="369"/>
        <end position="378"/>
    </location>
</feature>
<feature type="region of interest" description="Disordered" evidence="13">
    <location>
        <begin position="110"/>
        <end position="166"/>
    </location>
</feature>
<keyword evidence="6" id="KW-0132">Cell division</keyword>
<evidence type="ECO:0000256" key="5">
    <source>
        <dbReference type="ARBA" id="ARBA00022490"/>
    </source>
</evidence>
<organism evidence="14 15">
    <name type="scientific">Monopterus albus</name>
    <name type="common">Swamp eel</name>
    <dbReference type="NCBI Taxonomy" id="43700"/>
    <lineage>
        <taxon>Eukaryota</taxon>
        <taxon>Metazoa</taxon>
        <taxon>Chordata</taxon>
        <taxon>Craniata</taxon>
        <taxon>Vertebrata</taxon>
        <taxon>Euteleostomi</taxon>
        <taxon>Actinopterygii</taxon>
        <taxon>Neopterygii</taxon>
        <taxon>Teleostei</taxon>
        <taxon>Neoteleostei</taxon>
        <taxon>Acanthomorphata</taxon>
        <taxon>Anabantaria</taxon>
        <taxon>Synbranchiformes</taxon>
        <taxon>Synbranchidae</taxon>
        <taxon>Monopterus</taxon>
    </lineage>
</organism>
<dbReference type="Ensembl" id="ENSMALT00000023712.1">
    <property type="protein sequence ID" value="ENSMALP00000023264.1"/>
    <property type="gene ID" value="ENSMALG00000016204.1"/>
</dbReference>
<proteinExistence type="inferred from homology"/>
<evidence type="ECO:0000256" key="12">
    <source>
        <dbReference type="ARBA" id="ARBA00023328"/>
    </source>
</evidence>
<dbReference type="GO" id="GO:0005876">
    <property type="term" value="C:spindle microtubule"/>
    <property type="evidence" value="ECO:0007669"/>
    <property type="project" value="TreeGrafter"/>
</dbReference>
<keyword evidence="15" id="KW-1185">Reference proteome</keyword>
<dbReference type="OrthoDB" id="5987638at2759"/>
<sequence>MDSTTQFFAKLRKLAVTLESETAKLQHEYENRGNDGDSETTMRAMRAYHELNSEVLTLKEQIQDNLVRQKAQMDEVSSFIKACKEMKRWVTEDIQTLKAHWEKYGYEVPRETQGPTKAKGQESEAGNEVADDNEIKSAEEEKGSQEEADHVLVPRGAGPPPFTDVLRTPQLSDFGLSPSYVKRALAGVDWCSEVPPMPEMSLPHPSLNSPELPPMPITPKRALQMNDDDLKTPQMQDFGISEHTMCLNNDFTMDLLQKNIPKPQRPPQDEAVPAVNSLSESLQSKVDNMESPEPPVLCTPGFKIRKTKGQCSSPARGSSDPGSPSCPVSTTPEIPVFQTPYLNRLVSDKKSARQHEPDDYSRISELPTLPSNGVNGSKCTWDDNVPEISLVDEGEQEMPQMPKLESVLGRSLQSRSVKISKKTSEHENITKEPDVNHLELDGPTQEFTLGTPRVRMEYQDPSTPELPDLSSLTQDICKLVSQVQLKKTMVVGPCVRPDKDKNRAVSLSVVSATEFQSLPGYLRQMTLHSLNQAVHSINTSTANCEEQKTEFRMEELKKITSLGAKTPVYILCLTELQRLKHVGGTGNTSLYKLVTHN</sequence>
<comment type="subcellular location">
    <subcellularLocation>
        <location evidence="2">Chromosome</location>
        <location evidence="2">Centromere</location>
        <location evidence="2">Kinetochore</location>
    </subcellularLocation>
    <subcellularLocation>
        <location evidence="1">Cytoplasm</location>
        <location evidence="1">Cytoskeleton</location>
        <location evidence="1">Spindle</location>
    </subcellularLocation>
</comment>
<feature type="compositionally biased region" description="Polar residues" evidence="13">
    <location>
        <begin position="276"/>
        <end position="286"/>
    </location>
</feature>
<keyword evidence="5" id="KW-0963">Cytoplasm</keyword>
<evidence type="ECO:0000256" key="7">
    <source>
        <dbReference type="ARBA" id="ARBA00022701"/>
    </source>
</evidence>
<feature type="compositionally biased region" description="Polar residues" evidence="13">
    <location>
        <begin position="309"/>
        <end position="332"/>
    </location>
</feature>
<keyword evidence="4" id="KW-0158">Chromosome</keyword>
<dbReference type="SMR" id="A0A3Q3JTD7"/>
<keyword evidence="11" id="KW-0131">Cell cycle</keyword>
<evidence type="ECO:0000256" key="4">
    <source>
        <dbReference type="ARBA" id="ARBA00022454"/>
    </source>
</evidence>
<dbReference type="STRING" id="43700.ENSMALP00000023264"/>
<feature type="region of interest" description="Disordered" evidence="13">
    <location>
        <begin position="258"/>
        <end position="334"/>
    </location>
</feature>
<dbReference type="GO" id="GO:0000940">
    <property type="term" value="C:outer kinetochore"/>
    <property type="evidence" value="ECO:0007669"/>
    <property type="project" value="InterPro"/>
</dbReference>
<evidence type="ECO:0000256" key="9">
    <source>
        <dbReference type="ARBA" id="ARBA00022838"/>
    </source>
</evidence>
<dbReference type="Gene3D" id="6.10.250.1400">
    <property type="match status" value="1"/>
</dbReference>
<dbReference type="Proteomes" id="UP000261600">
    <property type="component" value="Unplaced"/>
</dbReference>
<dbReference type="GO" id="GO:0051301">
    <property type="term" value="P:cell division"/>
    <property type="evidence" value="ECO:0007669"/>
    <property type="project" value="UniProtKB-KW"/>
</dbReference>
<dbReference type="GeneID" id="109951647"/>
<keyword evidence="10" id="KW-0206">Cytoskeleton</keyword>
<accession>A0A3Q3JTD7</accession>
<name>A0A3Q3JTD7_MONAL</name>
<keyword evidence="9" id="KW-0995">Kinetochore</keyword>
<reference evidence="14" key="1">
    <citation type="submission" date="2025-08" db="UniProtKB">
        <authorList>
            <consortium name="Ensembl"/>
        </authorList>
    </citation>
    <scope>IDENTIFICATION</scope>
</reference>
<feature type="compositionally biased region" description="Basic and acidic residues" evidence="13">
    <location>
        <begin position="133"/>
        <end position="152"/>
    </location>
</feature>
<evidence type="ECO:0000256" key="11">
    <source>
        <dbReference type="ARBA" id="ARBA00023306"/>
    </source>
</evidence>
<dbReference type="RefSeq" id="XP_020441914.1">
    <property type="nucleotide sequence ID" value="XM_020586258.1"/>
</dbReference>
<evidence type="ECO:0000313" key="15">
    <source>
        <dbReference type="Proteomes" id="UP000261600"/>
    </source>
</evidence>
<evidence type="ECO:0000256" key="2">
    <source>
        <dbReference type="ARBA" id="ARBA00004629"/>
    </source>
</evidence>
<dbReference type="GO" id="GO:0007059">
    <property type="term" value="P:chromosome segregation"/>
    <property type="evidence" value="ECO:0007669"/>
    <property type="project" value="InterPro"/>
</dbReference>
<dbReference type="CTD" id="221150"/>
<evidence type="ECO:0000256" key="1">
    <source>
        <dbReference type="ARBA" id="ARBA00004186"/>
    </source>
</evidence>
<evidence type="ECO:0000256" key="6">
    <source>
        <dbReference type="ARBA" id="ARBA00022618"/>
    </source>
</evidence>
<evidence type="ECO:0000256" key="3">
    <source>
        <dbReference type="ARBA" id="ARBA00007716"/>
    </source>
</evidence>
<dbReference type="KEGG" id="malb:109951647"/>
<evidence type="ECO:0000256" key="13">
    <source>
        <dbReference type="SAM" id="MobiDB-lite"/>
    </source>
</evidence>
<comment type="similarity">
    <text evidence="3">Belongs to the SKA3 family.</text>
</comment>